<dbReference type="Proteomes" id="UP000183180">
    <property type="component" value="Unassembled WGS sequence"/>
</dbReference>
<proteinExistence type="predicted"/>
<gene>
    <name evidence="1" type="ORF">SAMN04488548_134674</name>
</gene>
<organism evidence="1 2">
    <name type="scientific">Gordonia westfalica</name>
    <dbReference type="NCBI Taxonomy" id="158898"/>
    <lineage>
        <taxon>Bacteria</taxon>
        <taxon>Bacillati</taxon>
        <taxon>Actinomycetota</taxon>
        <taxon>Actinomycetes</taxon>
        <taxon>Mycobacteriales</taxon>
        <taxon>Gordoniaceae</taxon>
        <taxon>Gordonia</taxon>
    </lineage>
</organism>
<name>A0A1H2HU34_9ACTN</name>
<dbReference type="EMBL" id="FNLM01000034">
    <property type="protein sequence ID" value="SDU35265.1"/>
    <property type="molecule type" value="Genomic_DNA"/>
</dbReference>
<dbReference type="AlphaFoldDB" id="A0A1H2HU34"/>
<accession>A0A1H2HU34</accession>
<protein>
    <submittedName>
        <fullName evidence="1">Uncharacterized protein</fullName>
    </submittedName>
</protein>
<evidence type="ECO:0000313" key="2">
    <source>
        <dbReference type="Proteomes" id="UP000183180"/>
    </source>
</evidence>
<evidence type="ECO:0000313" key="1">
    <source>
        <dbReference type="EMBL" id="SDU35265.1"/>
    </source>
</evidence>
<reference evidence="1 2" key="1">
    <citation type="submission" date="2016-10" db="EMBL/GenBank/DDBJ databases">
        <authorList>
            <person name="de Groot N.N."/>
        </authorList>
    </citation>
    <scope>NUCLEOTIDE SEQUENCE [LARGE SCALE GENOMIC DNA]</scope>
    <source>
        <strain evidence="1 2">DSM 44215</strain>
    </source>
</reference>
<sequence>MVNPGVAAPENSVLTHLITVADWAEDAAVVDVRELRPGPDNAFAPVAG</sequence>